<dbReference type="Pfam" id="PF16486">
    <property type="entry name" value="ArgoN"/>
    <property type="match status" value="1"/>
</dbReference>
<dbReference type="CDD" id="cd02846">
    <property type="entry name" value="PAZ_argonaute_like"/>
    <property type="match status" value="1"/>
</dbReference>
<feature type="domain" description="Piwi" evidence="4">
    <location>
        <begin position="752"/>
        <end position="1064"/>
    </location>
</feature>
<dbReference type="SMART" id="SM00950">
    <property type="entry name" value="Piwi"/>
    <property type="match status" value="1"/>
</dbReference>
<evidence type="ECO:0000259" key="4">
    <source>
        <dbReference type="PROSITE" id="PS50822"/>
    </source>
</evidence>
<proteinExistence type="inferred from homology"/>
<dbReference type="Pfam" id="PF02170">
    <property type="entry name" value="PAZ"/>
    <property type="match status" value="1"/>
</dbReference>
<evidence type="ECO:0000313" key="6">
    <source>
        <dbReference type="Proteomes" id="UP001385951"/>
    </source>
</evidence>
<feature type="region of interest" description="Disordered" evidence="2">
    <location>
        <begin position="89"/>
        <end position="186"/>
    </location>
</feature>
<dbReference type="InterPro" id="IPR003100">
    <property type="entry name" value="PAZ_dom"/>
</dbReference>
<evidence type="ECO:0000313" key="5">
    <source>
        <dbReference type="EMBL" id="KAK7682059.1"/>
    </source>
</evidence>
<evidence type="ECO:0008006" key="7">
    <source>
        <dbReference type="Google" id="ProtNLM"/>
    </source>
</evidence>
<dbReference type="SUPFAM" id="SSF101690">
    <property type="entry name" value="PAZ domain"/>
    <property type="match status" value="1"/>
</dbReference>
<dbReference type="Gene3D" id="3.30.420.10">
    <property type="entry name" value="Ribonuclease H-like superfamily/Ribonuclease H"/>
    <property type="match status" value="1"/>
</dbReference>
<dbReference type="PROSITE" id="PS50821">
    <property type="entry name" value="PAZ"/>
    <property type="match status" value="1"/>
</dbReference>
<dbReference type="InterPro" id="IPR014811">
    <property type="entry name" value="ArgoL1"/>
</dbReference>
<feature type="compositionally biased region" description="Gly residues" evidence="2">
    <location>
        <begin position="156"/>
        <end position="179"/>
    </location>
</feature>
<dbReference type="SMART" id="SM00949">
    <property type="entry name" value="PAZ"/>
    <property type="match status" value="1"/>
</dbReference>
<dbReference type="SUPFAM" id="SSF53098">
    <property type="entry name" value="Ribonuclease H-like"/>
    <property type="match status" value="1"/>
</dbReference>
<feature type="region of interest" description="Disordered" evidence="2">
    <location>
        <begin position="261"/>
        <end position="285"/>
    </location>
</feature>
<dbReference type="CDD" id="cd04657">
    <property type="entry name" value="Piwi_ago-like"/>
    <property type="match status" value="1"/>
</dbReference>
<dbReference type="Proteomes" id="UP001385951">
    <property type="component" value="Unassembled WGS sequence"/>
</dbReference>
<dbReference type="InterPro" id="IPR036397">
    <property type="entry name" value="RNaseH_sf"/>
</dbReference>
<keyword evidence="6" id="KW-1185">Reference proteome</keyword>
<dbReference type="AlphaFoldDB" id="A0AAW0FUW1"/>
<dbReference type="InterPro" id="IPR032474">
    <property type="entry name" value="Argonaute_N"/>
</dbReference>
<gene>
    <name evidence="5" type="ORF">QCA50_015023</name>
</gene>
<dbReference type="InterPro" id="IPR032472">
    <property type="entry name" value="ArgoL2"/>
</dbReference>
<dbReference type="EMBL" id="JASBNA010000038">
    <property type="protein sequence ID" value="KAK7682059.1"/>
    <property type="molecule type" value="Genomic_DNA"/>
</dbReference>
<comment type="similarity">
    <text evidence="1">Belongs to the argonaute family.</text>
</comment>
<dbReference type="SMART" id="SM01163">
    <property type="entry name" value="DUF1785"/>
    <property type="match status" value="1"/>
</dbReference>
<dbReference type="PROSITE" id="PS50822">
    <property type="entry name" value="PIWI"/>
    <property type="match status" value="1"/>
</dbReference>
<evidence type="ECO:0000259" key="3">
    <source>
        <dbReference type="PROSITE" id="PS50821"/>
    </source>
</evidence>
<dbReference type="InterPro" id="IPR003165">
    <property type="entry name" value="Piwi"/>
</dbReference>
<dbReference type="PANTHER" id="PTHR22891">
    <property type="entry name" value="EUKARYOTIC TRANSLATION INITIATION FACTOR 2C"/>
    <property type="match status" value="1"/>
</dbReference>
<feature type="compositionally biased region" description="Gly residues" evidence="2">
    <location>
        <begin position="100"/>
        <end position="111"/>
    </location>
</feature>
<sequence length="1115" mass="123600">MHRRGLYQFSRQWLRGAVNNQTCSDGVHSEILVAPRRAECASSAQVISTHNTHTRQTHLVPKTYIPHYTHIEQQSDLSQYFPFLTAMSQQQRGRGRGRGRGQGPPGAGGGVRDVPSPAPSGSSASSTRGGFNRGRGQSFTPGGDSYRGGPPQFRGGPRGGRGGGDGFRGRGGGRGGGPSHAGDPSRIFMANVPARVDDRLSTSDALIESFKREGYQPEKPLRPGWGTKGKAIVLRANFFPVTMPKDLVLYEYSISITPDKLPFPEPPELKTQPRGGKKGGRKGDNKLKLEETARILALLEQTPEFQPHLSYIAHDKSKLLTSARLLPQPLAIPVPWCFEGETTHRPDTPIYTVEITFTKHLRTDELTQYQSGDPQYRNNETLPVITSLNRVVQQHASRVGVRVGKNKFFIPTSNQVFPLTLGLEARQGFFVSVRPMYKQLMVNINVCMSAFYLPGNLADAMLAFQERTSGGMPTEFAEGLKVITRHLGYPRKRTITAIARTPASRTKFKLNGTQEVTVAEYFRSQYNINLVHANDIPVINIAPRGRQPSYLPAEICEIPPNQAFRGTLSGETTAAMIRVACNPPAYNAESIVNQGFPQLGLNPNAGPLQGFGISVSDKMTEIPARLLVPPGVAYKSGKPNVKDASWNIMNVKFQRGGDMTNWAVLLVPQGVRPNRDGPVEFSGENDPELLAFIDIFAKKCRDSGMTVPNTRPLIMTTPLLPPGNQDQGRMRALEMIKETLKGKLNPRRKPSFVLVLLSRIDPHIYPGIKRLCDVDIGIATVTMLLDKARKQGPKQDQYFSNVALKVNTKLGGINHTLDPQSMAWLSKVPTMLVGIDVTHPSPTSIKGTPSIAAVVASVDKDFTQFPASLRPQKNRNINKDAEEMVQELTDMMVGRLVLFERRNKRLPERMLVYRDGVSEGQYDLVIRHELPRILEAFKKFQGGSYRPKLTIVICGKRHHARNYGTGQDHVSLNGNTLPGCVVDKGITDVYAFDFYLQAHNGLQGNVKSTHYYIVYDENRVDADTIQEVTHRTSYLYARATKGVSLVPPAYYADLACERARYYLQKFLNLGSDTQSVISSGGKRDPDREREEVYNKAIASWPGGVHHDLQETMFYI</sequence>
<name>A0AAW0FUW1_9APHY</name>
<accession>A0AAW0FUW1</accession>
<dbReference type="Pfam" id="PF08699">
    <property type="entry name" value="ArgoL1"/>
    <property type="match status" value="1"/>
</dbReference>
<dbReference type="GO" id="GO:0003723">
    <property type="term" value="F:RNA binding"/>
    <property type="evidence" value="ECO:0007669"/>
    <property type="project" value="InterPro"/>
</dbReference>
<dbReference type="Gene3D" id="3.40.50.2300">
    <property type="match status" value="1"/>
</dbReference>
<evidence type="ECO:0000256" key="1">
    <source>
        <dbReference type="RuleBase" id="RU361178"/>
    </source>
</evidence>
<dbReference type="Gene3D" id="2.170.260.10">
    <property type="entry name" value="paz domain"/>
    <property type="match status" value="1"/>
</dbReference>
<protein>
    <recommendedName>
        <fullName evidence="7">Piwi-domain-containing protein</fullName>
    </recommendedName>
</protein>
<feature type="domain" description="PAZ" evidence="3">
    <location>
        <begin position="456"/>
        <end position="560"/>
    </location>
</feature>
<reference evidence="5 6" key="1">
    <citation type="submission" date="2022-09" db="EMBL/GenBank/DDBJ databases">
        <authorList>
            <person name="Palmer J.M."/>
        </authorList>
    </citation>
    <scope>NUCLEOTIDE SEQUENCE [LARGE SCALE GENOMIC DNA]</scope>
    <source>
        <strain evidence="5 6">DSM 7382</strain>
    </source>
</reference>
<dbReference type="Pfam" id="PF16488">
    <property type="entry name" value="ArgoL2"/>
    <property type="match status" value="1"/>
</dbReference>
<dbReference type="InterPro" id="IPR045246">
    <property type="entry name" value="Piwi_ago-like"/>
</dbReference>
<evidence type="ECO:0000256" key="2">
    <source>
        <dbReference type="SAM" id="MobiDB-lite"/>
    </source>
</evidence>
<dbReference type="InterPro" id="IPR012337">
    <property type="entry name" value="RNaseH-like_sf"/>
</dbReference>
<dbReference type="Pfam" id="PF02171">
    <property type="entry name" value="Piwi"/>
    <property type="match status" value="1"/>
</dbReference>
<dbReference type="InterPro" id="IPR036085">
    <property type="entry name" value="PAZ_dom_sf"/>
</dbReference>
<organism evidence="5 6">
    <name type="scientific">Cerrena zonata</name>
    <dbReference type="NCBI Taxonomy" id="2478898"/>
    <lineage>
        <taxon>Eukaryota</taxon>
        <taxon>Fungi</taxon>
        <taxon>Dikarya</taxon>
        <taxon>Basidiomycota</taxon>
        <taxon>Agaricomycotina</taxon>
        <taxon>Agaricomycetes</taxon>
        <taxon>Polyporales</taxon>
        <taxon>Cerrenaceae</taxon>
        <taxon>Cerrena</taxon>
    </lineage>
</organism>
<comment type="caution">
    <text evidence="5">The sequence shown here is derived from an EMBL/GenBank/DDBJ whole genome shotgun (WGS) entry which is preliminary data.</text>
</comment>